<sequence length="80" mass="8867">MAEINVAEAKARLSELLERAASGEVVTVSRRGKPVARIVGAEEQPKRIDREELRRLTASMPPATGSAAEFVRSMRDEDRF</sequence>
<evidence type="ECO:0000256" key="1">
    <source>
        <dbReference type="ARBA" id="ARBA00009981"/>
    </source>
</evidence>
<dbReference type="AlphaFoldDB" id="A0A917QEW1"/>
<dbReference type="Gene3D" id="3.40.1620.10">
    <property type="entry name" value="YefM-like domain"/>
    <property type="match status" value="1"/>
</dbReference>
<organism evidence="4 5">
    <name type="scientific">Salinarimonas ramus</name>
    <dbReference type="NCBI Taxonomy" id="690164"/>
    <lineage>
        <taxon>Bacteria</taxon>
        <taxon>Pseudomonadati</taxon>
        <taxon>Pseudomonadota</taxon>
        <taxon>Alphaproteobacteria</taxon>
        <taxon>Hyphomicrobiales</taxon>
        <taxon>Salinarimonadaceae</taxon>
        <taxon>Salinarimonas</taxon>
    </lineage>
</organism>
<dbReference type="InterPro" id="IPR006442">
    <property type="entry name" value="Antitoxin_Phd/YefM"/>
</dbReference>
<dbReference type="RefSeq" id="WP_188914831.1">
    <property type="nucleotide sequence ID" value="NZ_BMMF01000012.1"/>
</dbReference>
<dbReference type="Pfam" id="PF02604">
    <property type="entry name" value="PhdYeFM_antitox"/>
    <property type="match status" value="1"/>
</dbReference>
<dbReference type="NCBIfam" id="TIGR01552">
    <property type="entry name" value="phd_fam"/>
    <property type="match status" value="1"/>
</dbReference>
<comment type="similarity">
    <text evidence="1 2">Belongs to the phD/YefM antitoxin family.</text>
</comment>
<dbReference type="InterPro" id="IPR051416">
    <property type="entry name" value="phD-YefM_TA_antitoxins"/>
</dbReference>
<dbReference type="EMBL" id="BMMF01000012">
    <property type="protein sequence ID" value="GGK47280.1"/>
    <property type="molecule type" value="Genomic_DNA"/>
</dbReference>
<name>A0A917QEW1_9HYPH</name>
<keyword evidence="5" id="KW-1185">Reference proteome</keyword>
<evidence type="ECO:0000313" key="5">
    <source>
        <dbReference type="Proteomes" id="UP000600449"/>
    </source>
</evidence>
<accession>A0A917QEW1</accession>
<protein>
    <recommendedName>
        <fullName evidence="2">Antitoxin</fullName>
    </recommendedName>
</protein>
<reference evidence="4 5" key="1">
    <citation type="journal article" date="2014" name="Int. J. Syst. Evol. Microbiol.">
        <title>Complete genome sequence of Corynebacterium casei LMG S-19264T (=DSM 44701T), isolated from a smear-ripened cheese.</title>
        <authorList>
            <consortium name="US DOE Joint Genome Institute (JGI-PGF)"/>
            <person name="Walter F."/>
            <person name="Albersmeier A."/>
            <person name="Kalinowski J."/>
            <person name="Ruckert C."/>
        </authorList>
    </citation>
    <scope>NUCLEOTIDE SEQUENCE [LARGE SCALE GENOMIC DNA]</scope>
    <source>
        <strain evidence="4 5">CGMCC 1.9161</strain>
    </source>
</reference>
<evidence type="ECO:0000256" key="2">
    <source>
        <dbReference type="RuleBase" id="RU362080"/>
    </source>
</evidence>
<gene>
    <name evidence="4" type="ORF">GCM10011322_37950</name>
</gene>
<feature type="region of interest" description="Disordered" evidence="3">
    <location>
        <begin position="60"/>
        <end position="80"/>
    </location>
</feature>
<dbReference type="SUPFAM" id="SSF143120">
    <property type="entry name" value="YefM-like"/>
    <property type="match status" value="1"/>
</dbReference>
<dbReference type="PANTHER" id="PTHR35377">
    <property type="entry name" value="ANTITOXIN VAPB49-RELATED-RELATED"/>
    <property type="match status" value="1"/>
</dbReference>
<evidence type="ECO:0000256" key="3">
    <source>
        <dbReference type="SAM" id="MobiDB-lite"/>
    </source>
</evidence>
<proteinExistence type="inferred from homology"/>
<dbReference type="InterPro" id="IPR036165">
    <property type="entry name" value="YefM-like_sf"/>
</dbReference>
<dbReference type="Proteomes" id="UP000600449">
    <property type="component" value="Unassembled WGS sequence"/>
</dbReference>
<comment type="caution">
    <text evidence="4">The sequence shown here is derived from an EMBL/GenBank/DDBJ whole genome shotgun (WGS) entry which is preliminary data.</text>
</comment>
<comment type="function">
    <text evidence="2">Antitoxin component of a type II toxin-antitoxin (TA) system.</text>
</comment>
<evidence type="ECO:0000313" key="4">
    <source>
        <dbReference type="EMBL" id="GGK47280.1"/>
    </source>
</evidence>
<dbReference type="PANTHER" id="PTHR35377:SF4">
    <property type="entry name" value="PREVENT-HOST-DEATH FAMILY PROTEIN"/>
    <property type="match status" value="1"/>
</dbReference>